<evidence type="ECO:0000256" key="4">
    <source>
        <dbReference type="ARBA" id="ARBA00022692"/>
    </source>
</evidence>
<evidence type="ECO:0000256" key="2">
    <source>
        <dbReference type="ARBA" id="ARBA00010109"/>
    </source>
</evidence>
<comment type="catalytic activity">
    <reaction evidence="8">
        <text>alpha-D-glucosaminyl-[heparan sulfate](n) + 3'-phosphoadenylyl sulfate = 6-sulfo-alpha-D-glucosaminyl-[heparan sulfate](n) + adenosine 3',5'-bisphosphate + H(+)</text>
        <dbReference type="Rhea" id="RHEA:56604"/>
        <dbReference type="Rhea" id="RHEA-COMP:9830"/>
        <dbReference type="Rhea" id="RHEA-COMP:14621"/>
        <dbReference type="ChEBI" id="CHEBI:15378"/>
        <dbReference type="ChEBI" id="CHEBI:58339"/>
        <dbReference type="ChEBI" id="CHEBI:58343"/>
        <dbReference type="ChEBI" id="CHEBI:58388"/>
        <dbReference type="ChEBI" id="CHEBI:140604"/>
    </reaction>
</comment>
<keyword evidence="8" id="KW-0735">Signal-anchor</keyword>
<comment type="subcellular location">
    <subcellularLocation>
        <location evidence="1">Membrane</location>
        <topology evidence="1">Single-pass membrane protein</topology>
    </subcellularLocation>
    <subcellularLocation>
        <location evidence="8">Membrane</location>
        <topology evidence="8">Single-pass type II membrane protein</topology>
    </subcellularLocation>
</comment>
<dbReference type="InterPro" id="IPR027417">
    <property type="entry name" value="P-loop_NTPase"/>
</dbReference>
<keyword evidence="11" id="KW-1185">Reference proteome</keyword>
<dbReference type="EMBL" id="OU015567">
    <property type="protein sequence ID" value="CAG5110840.1"/>
    <property type="molecule type" value="Genomic_DNA"/>
</dbReference>
<dbReference type="Pfam" id="PF03567">
    <property type="entry name" value="Sulfotransfer_2"/>
    <property type="match status" value="1"/>
</dbReference>
<evidence type="ECO:0000256" key="3">
    <source>
        <dbReference type="ARBA" id="ARBA00022679"/>
    </source>
</evidence>
<gene>
    <name evidence="10" type="ORF">OKIOD_LOCUS13961</name>
</gene>
<keyword evidence="4" id="KW-0812">Transmembrane</keyword>
<evidence type="ECO:0000313" key="11">
    <source>
        <dbReference type="Proteomes" id="UP001158576"/>
    </source>
</evidence>
<reference evidence="10 11" key="1">
    <citation type="submission" date="2021-04" db="EMBL/GenBank/DDBJ databases">
        <authorList>
            <person name="Bliznina A."/>
        </authorList>
    </citation>
    <scope>NUCLEOTIDE SEQUENCE [LARGE SCALE GENOMIC DNA]</scope>
</reference>
<evidence type="ECO:0000256" key="9">
    <source>
        <dbReference type="SAM" id="MobiDB-lite"/>
    </source>
</evidence>
<keyword evidence="6 8" id="KW-0472">Membrane</keyword>
<keyword evidence="5" id="KW-1133">Transmembrane helix</keyword>
<dbReference type="PANTHER" id="PTHR12812">
    <property type="entry name" value="HEPARAN SULFATE 6-O-SULFOTRANSFERASE 3"/>
    <property type="match status" value="1"/>
</dbReference>
<keyword evidence="7" id="KW-0325">Glycoprotein</keyword>
<keyword evidence="3 8" id="KW-0808">Transferase</keyword>
<organism evidence="10 11">
    <name type="scientific">Oikopleura dioica</name>
    <name type="common">Tunicate</name>
    <dbReference type="NCBI Taxonomy" id="34765"/>
    <lineage>
        <taxon>Eukaryota</taxon>
        <taxon>Metazoa</taxon>
        <taxon>Chordata</taxon>
        <taxon>Tunicata</taxon>
        <taxon>Appendicularia</taxon>
        <taxon>Copelata</taxon>
        <taxon>Oikopleuridae</taxon>
        <taxon>Oikopleura</taxon>
    </lineage>
</organism>
<feature type="compositionally biased region" description="Basic and acidic residues" evidence="9">
    <location>
        <begin position="243"/>
        <end position="258"/>
    </location>
</feature>
<protein>
    <recommendedName>
        <fullName evidence="8">Heparan-sulfate 6-O-sulfotransferase</fullName>
        <ecNumber evidence="8">2.8.2.-</ecNumber>
    </recommendedName>
</protein>
<sequence length="355" mass="41519">MKWPEAVSAAFEEAEKETESTDLSIPKIIKRAYICFLHIPKTGGTTFESFITKNITNEMLPVPKTEGGYKNANILSRQKHFDWTQVELLRKSIFEKKKEQMAVVSLFRDPVARAASHFNFIKGPLAWAAELLKDKTIDDMFDDFSLMMEIRGVWQDGMAAAHYLAGTHIGSSWVLHDWDKEKDMKSQIRDLEEQTLDVETILEKATKNLEALDFIGITENFEESVNMFNYQFPNTHKKKGRPEHHENERQYEEATDETKDKLRSLMPLDVWLYEYARNIFNARLHYLLTNEKQTPVKPPPPEVLCKSTRFVLACSGGPLEKFVYKWPRLDKIEDEEERLKQEEYFKNWKNEIEAL</sequence>
<evidence type="ECO:0000256" key="7">
    <source>
        <dbReference type="ARBA" id="ARBA00023180"/>
    </source>
</evidence>
<dbReference type="Proteomes" id="UP001158576">
    <property type="component" value="Chromosome 2"/>
</dbReference>
<proteinExistence type="inferred from homology"/>
<feature type="region of interest" description="Disordered" evidence="9">
    <location>
        <begin position="236"/>
        <end position="258"/>
    </location>
</feature>
<dbReference type="SUPFAM" id="SSF52540">
    <property type="entry name" value="P-loop containing nucleoside triphosphate hydrolases"/>
    <property type="match status" value="1"/>
</dbReference>
<dbReference type="InterPro" id="IPR005331">
    <property type="entry name" value="Sulfotransferase"/>
</dbReference>
<accession>A0ABN7T046</accession>
<name>A0ABN7T046_OIKDI</name>
<evidence type="ECO:0000256" key="8">
    <source>
        <dbReference type="RuleBase" id="RU364122"/>
    </source>
</evidence>
<dbReference type="Gene3D" id="3.40.50.300">
    <property type="entry name" value="P-loop containing nucleotide triphosphate hydrolases"/>
    <property type="match status" value="1"/>
</dbReference>
<dbReference type="PANTHER" id="PTHR12812:SF0">
    <property type="entry name" value="HEPARAN-SULFATE 6-O-SULFOTRANSFERASE"/>
    <property type="match status" value="1"/>
</dbReference>
<evidence type="ECO:0000313" key="10">
    <source>
        <dbReference type="EMBL" id="CAG5110840.1"/>
    </source>
</evidence>
<evidence type="ECO:0000256" key="5">
    <source>
        <dbReference type="ARBA" id="ARBA00022989"/>
    </source>
</evidence>
<dbReference type="EC" id="2.8.2.-" evidence="8"/>
<dbReference type="InterPro" id="IPR010635">
    <property type="entry name" value="Heparan_SO4-6-sulfoTrfase"/>
</dbReference>
<comment type="similarity">
    <text evidence="2 8">Belongs to the sulfotransferase 6 family.</text>
</comment>
<evidence type="ECO:0000256" key="1">
    <source>
        <dbReference type="ARBA" id="ARBA00004167"/>
    </source>
</evidence>
<comment type="function">
    <text evidence="8">6-O-sulfation enzyme which catalyzes the transfer of sulfate from 3'-phosphoadenosine 5'-phosphosulfate (PAPS) to position 6 of the N-sulfoglucosamine residue (GlcNS) of heparan sulfate.</text>
</comment>
<evidence type="ECO:0000256" key="6">
    <source>
        <dbReference type="ARBA" id="ARBA00023136"/>
    </source>
</evidence>